<comment type="subcellular location">
    <subcellularLocation>
        <location evidence="1">Membrane</location>
        <topology evidence="1">Multi-pass membrane protein</topology>
    </subcellularLocation>
</comment>
<comment type="caution">
    <text evidence="8">The sequence shown here is derived from an EMBL/GenBank/DDBJ whole genome shotgun (WGS) entry which is preliminary data.</text>
</comment>
<feature type="transmembrane region" description="Helical" evidence="6">
    <location>
        <begin position="167"/>
        <end position="188"/>
    </location>
</feature>
<feature type="transmembrane region" description="Helical" evidence="6">
    <location>
        <begin position="229"/>
        <end position="247"/>
    </location>
</feature>
<evidence type="ECO:0000256" key="2">
    <source>
        <dbReference type="ARBA" id="ARBA00022692"/>
    </source>
</evidence>
<protein>
    <recommendedName>
        <fullName evidence="7">Major facilitator superfamily (MFS) profile domain-containing protein</fullName>
    </recommendedName>
</protein>
<feature type="transmembrane region" description="Helical" evidence="6">
    <location>
        <begin position="393"/>
        <end position="415"/>
    </location>
</feature>
<dbReference type="GO" id="GO:0022857">
    <property type="term" value="F:transmembrane transporter activity"/>
    <property type="evidence" value="ECO:0007669"/>
    <property type="project" value="InterPro"/>
</dbReference>
<evidence type="ECO:0000256" key="1">
    <source>
        <dbReference type="ARBA" id="ARBA00004141"/>
    </source>
</evidence>
<feature type="compositionally biased region" description="Polar residues" evidence="5">
    <location>
        <begin position="509"/>
        <end position="529"/>
    </location>
</feature>
<dbReference type="InterPro" id="IPR020846">
    <property type="entry name" value="MFS_dom"/>
</dbReference>
<feature type="transmembrane region" description="Helical" evidence="6">
    <location>
        <begin position="427"/>
        <end position="449"/>
    </location>
</feature>
<feature type="transmembrane region" description="Helical" evidence="6">
    <location>
        <begin position="200"/>
        <end position="223"/>
    </location>
</feature>
<feature type="transmembrane region" description="Helical" evidence="6">
    <location>
        <begin position="313"/>
        <end position="332"/>
    </location>
</feature>
<dbReference type="Pfam" id="PF00083">
    <property type="entry name" value="Sugar_tr"/>
    <property type="match status" value="1"/>
</dbReference>
<feature type="transmembrane region" description="Helical" evidence="6">
    <location>
        <begin position="142"/>
        <end position="161"/>
    </location>
</feature>
<reference evidence="8 9" key="1">
    <citation type="submission" date="2019-06" db="EMBL/GenBank/DDBJ databases">
        <title>A chromosome-scale genome assembly of the striped catfish, Pangasianodon hypophthalmus.</title>
        <authorList>
            <person name="Wen M."/>
            <person name="Zahm M."/>
            <person name="Roques C."/>
            <person name="Cabau C."/>
            <person name="Klopp C."/>
            <person name="Donnadieu C."/>
            <person name="Jouanno E."/>
            <person name="Avarre J.-C."/>
            <person name="Campet M."/>
            <person name="Ha T.T.T."/>
            <person name="Dugue R."/>
            <person name="Lampietro C."/>
            <person name="Louis A."/>
            <person name="Herpin A."/>
            <person name="Echchiki A."/>
            <person name="Berthelot C."/>
            <person name="Parey E."/>
            <person name="Roest-Crollius H."/>
            <person name="Braasch I."/>
            <person name="Postlethwait J."/>
            <person name="Bobe J."/>
            <person name="Montfort J."/>
            <person name="Bouchez O."/>
            <person name="Begum T."/>
            <person name="Schartl M."/>
            <person name="Guiguen Y."/>
        </authorList>
    </citation>
    <scope>NUCLEOTIDE SEQUENCE [LARGE SCALE GENOMIC DNA]</scope>
    <source>
        <strain evidence="8 9">Indonesia</strain>
        <tissue evidence="8">Blood</tissue>
    </source>
</reference>
<accession>A0A5N5KL01</accession>
<evidence type="ECO:0000313" key="8">
    <source>
        <dbReference type="EMBL" id="KAB5530906.1"/>
    </source>
</evidence>
<name>A0A5N5KL01_PANHP</name>
<feature type="transmembrane region" description="Helical" evidence="6">
    <location>
        <begin position="455"/>
        <end position="475"/>
    </location>
</feature>
<keyword evidence="9" id="KW-1185">Reference proteome</keyword>
<feature type="transmembrane region" description="Helical" evidence="6">
    <location>
        <begin position="118"/>
        <end position="135"/>
    </location>
</feature>
<feature type="transmembrane region" description="Helical" evidence="6">
    <location>
        <begin position="20"/>
        <end position="43"/>
    </location>
</feature>
<keyword evidence="3 6" id="KW-1133">Transmembrane helix</keyword>
<dbReference type="PROSITE" id="PS50850">
    <property type="entry name" value="MFS"/>
    <property type="match status" value="1"/>
</dbReference>
<dbReference type="InterPro" id="IPR036259">
    <property type="entry name" value="MFS_trans_sf"/>
</dbReference>
<proteinExistence type="predicted"/>
<dbReference type="Proteomes" id="UP000327468">
    <property type="component" value="Chromosome 23"/>
</dbReference>
<feature type="domain" description="Major facilitator superfamily (MFS) profile" evidence="7">
    <location>
        <begin position="30"/>
        <end position="480"/>
    </location>
</feature>
<dbReference type="AlphaFoldDB" id="A0A5N5KL01"/>
<keyword evidence="4 6" id="KW-0472">Membrane</keyword>
<organism evidence="8 9">
    <name type="scientific">Pangasianodon hypophthalmus</name>
    <name type="common">Striped catfish</name>
    <name type="synonym">Helicophagus hypophthalmus</name>
    <dbReference type="NCBI Taxonomy" id="310915"/>
    <lineage>
        <taxon>Eukaryota</taxon>
        <taxon>Metazoa</taxon>
        <taxon>Chordata</taxon>
        <taxon>Craniata</taxon>
        <taxon>Vertebrata</taxon>
        <taxon>Euteleostomi</taxon>
        <taxon>Actinopterygii</taxon>
        <taxon>Neopterygii</taxon>
        <taxon>Teleostei</taxon>
        <taxon>Ostariophysi</taxon>
        <taxon>Siluriformes</taxon>
        <taxon>Pangasiidae</taxon>
        <taxon>Pangasianodon</taxon>
    </lineage>
</organism>
<gene>
    <name evidence="8" type="ORF">PHYPO_G00134750</name>
</gene>
<feature type="region of interest" description="Disordered" evidence="5">
    <location>
        <begin position="496"/>
        <end position="529"/>
    </location>
</feature>
<evidence type="ECO:0000256" key="4">
    <source>
        <dbReference type="ARBA" id="ARBA00023136"/>
    </source>
</evidence>
<feature type="transmembrane region" description="Helical" evidence="6">
    <location>
        <begin position="344"/>
        <end position="363"/>
    </location>
</feature>
<evidence type="ECO:0000259" key="7">
    <source>
        <dbReference type="PROSITE" id="PS50850"/>
    </source>
</evidence>
<evidence type="ECO:0000256" key="3">
    <source>
        <dbReference type="ARBA" id="ARBA00022989"/>
    </source>
</evidence>
<evidence type="ECO:0000256" key="6">
    <source>
        <dbReference type="SAM" id="Phobius"/>
    </source>
</evidence>
<dbReference type="OrthoDB" id="5296287at2759"/>
<dbReference type="EMBL" id="VFJC01000024">
    <property type="protein sequence ID" value="KAB5530906.1"/>
    <property type="molecule type" value="Genomic_DNA"/>
</dbReference>
<dbReference type="SUPFAM" id="SSF103473">
    <property type="entry name" value="MFS general substrate transporter"/>
    <property type="match status" value="1"/>
</dbReference>
<evidence type="ECO:0000256" key="5">
    <source>
        <dbReference type="SAM" id="MobiDB-lite"/>
    </source>
</evidence>
<dbReference type="GO" id="GO:0016020">
    <property type="term" value="C:membrane"/>
    <property type="evidence" value="ECO:0007669"/>
    <property type="project" value="UniProtKB-SubCell"/>
</dbReference>
<feature type="transmembrane region" description="Helical" evidence="6">
    <location>
        <begin position="370"/>
        <end position="387"/>
    </location>
</feature>
<dbReference type="PANTHER" id="PTHR24064">
    <property type="entry name" value="SOLUTE CARRIER FAMILY 22 MEMBER"/>
    <property type="match status" value="1"/>
</dbReference>
<sequence length="529" mass="58117">MNFEQVLAEIDGFGRYQKILYALICLPQIFLAFHMMASIFTGYTPAHQCRSSAAEHWHLNLSVNSSGSCSISPSPAQNRTDDACPHGWLYSRELIHSSTVTEWDLVCDRATLNSLGSSLYMLGLLVGAIVFGSMADRLGRRFAMLFSLALQTVFGVAAAFAPNYLVYVTLRFIIGTSISGIIINAFVLGTEWTSTKRRMLAGILTDYFFGLGYMLLAGVAYFIRSWRNLQLAISAPGFLFIFYIWVLPNSARWLLVNNRKEEALVLLCKAATMNGRPLPTTVQLDKCEGIQGKNQHSAADLVRTPQMRKRSFILFYIWFVTVLVYYGLSLGVSDLGTDLYLTQFLFGLVEIPARSVVLLFLPYSRRLSQSAFLAMGGAACLLMLIVPEDSPNVRAAVAMTGKFGITASFAVIYIYTAELFPTVLRQTGIGVSCMLARIGGVLAPMINLLGESNSAVSTVIFGFAPLLGAALALGLPETANKPLPDTIQDIQDAERFTPENNDRNFPVDTVQSPNTTEAQELQCLTNKSP</sequence>
<dbReference type="Gene3D" id="1.20.1250.20">
    <property type="entry name" value="MFS general substrate transporter like domains"/>
    <property type="match status" value="1"/>
</dbReference>
<evidence type="ECO:0000313" key="9">
    <source>
        <dbReference type="Proteomes" id="UP000327468"/>
    </source>
</evidence>
<keyword evidence="2 6" id="KW-0812">Transmembrane</keyword>
<dbReference type="InterPro" id="IPR005828">
    <property type="entry name" value="MFS_sugar_transport-like"/>
</dbReference>